<dbReference type="Gene3D" id="4.10.365.10">
    <property type="entry name" value="p27"/>
    <property type="match status" value="1"/>
</dbReference>
<organism evidence="8 9">
    <name type="scientific">Cylicocyclus nassatus</name>
    <name type="common">Nematode worm</name>
    <dbReference type="NCBI Taxonomy" id="53992"/>
    <lineage>
        <taxon>Eukaryota</taxon>
        <taxon>Metazoa</taxon>
        <taxon>Ecdysozoa</taxon>
        <taxon>Nematoda</taxon>
        <taxon>Chromadorea</taxon>
        <taxon>Rhabditida</taxon>
        <taxon>Rhabditina</taxon>
        <taxon>Rhabditomorpha</taxon>
        <taxon>Strongyloidea</taxon>
        <taxon>Strongylidae</taxon>
        <taxon>Cylicocyclus</taxon>
    </lineage>
</organism>
<gene>
    <name evidence="8" type="ORF">CYNAS_LOCUS19164</name>
</gene>
<dbReference type="GO" id="GO:0051726">
    <property type="term" value="P:regulation of cell cycle"/>
    <property type="evidence" value="ECO:0007669"/>
    <property type="project" value="InterPro"/>
</dbReference>
<reference evidence="8" key="1">
    <citation type="submission" date="2023-07" db="EMBL/GenBank/DDBJ databases">
        <authorList>
            <consortium name="CYATHOMIX"/>
        </authorList>
    </citation>
    <scope>NUCLEOTIDE SEQUENCE</scope>
    <source>
        <strain evidence="8">N/A</strain>
    </source>
</reference>
<evidence type="ECO:0000256" key="2">
    <source>
        <dbReference type="ARBA" id="ARBA00006726"/>
    </source>
</evidence>
<dbReference type="GO" id="GO:0005634">
    <property type="term" value="C:nucleus"/>
    <property type="evidence" value="ECO:0007669"/>
    <property type="project" value="UniProtKB-SubCell"/>
</dbReference>
<evidence type="ECO:0000256" key="1">
    <source>
        <dbReference type="ARBA" id="ARBA00004123"/>
    </source>
</evidence>
<comment type="caution">
    <text evidence="8">The sequence shown here is derived from an EMBL/GenBank/DDBJ whole genome shotgun (WGS) entry which is preliminary data.</text>
</comment>
<keyword evidence="5" id="KW-0131">Cell cycle</keyword>
<feature type="compositionally biased region" description="Polar residues" evidence="6">
    <location>
        <begin position="115"/>
        <end position="129"/>
    </location>
</feature>
<dbReference type="EMBL" id="CATQJL010000316">
    <property type="protein sequence ID" value="CAJ0607181.1"/>
    <property type="molecule type" value="Genomic_DNA"/>
</dbReference>
<evidence type="ECO:0000256" key="3">
    <source>
        <dbReference type="ARBA" id="ARBA00023013"/>
    </source>
</evidence>
<evidence type="ECO:0000259" key="7">
    <source>
        <dbReference type="Pfam" id="PF02234"/>
    </source>
</evidence>
<name>A0AA36HBA2_CYLNA</name>
<dbReference type="PANTHER" id="PTHR10265:SF45">
    <property type="entry name" value="DACAPO"/>
    <property type="match status" value="1"/>
</dbReference>
<dbReference type="Proteomes" id="UP001176961">
    <property type="component" value="Unassembled WGS sequence"/>
</dbReference>
<dbReference type="InterPro" id="IPR044898">
    <property type="entry name" value="CDI_dom_sf"/>
</dbReference>
<dbReference type="Pfam" id="PF02234">
    <property type="entry name" value="CDI"/>
    <property type="match status" value="1"/>
</dbReference>
<evidence type="ECO:0000313" key="9">
    <source>
        <dbReference type="Proteomes" id="UP001176961"/>
    </source>
</evidence>
<comment type="similarity">
    <text evidence="2">Belongs to the CDI family.</text>
</comment>
<evidence type="ECO:0000313" key="8">
    <source>
        <dbReference type="EMBL" id="CAJ0607181.1"/>
    </source>
</evidence>
<feature type="domain" description="Cyclin-dependent kinase inhibitor" evidence="7">
    <location>
        <begin position="15"/>
        <end position="63"/>
    </location>
</feature>
<proteinExistence type="inferred from homology"/>
<evidence type="ECO:0000256" key="6">
    <source>
        <dbReference type="SAM" id="MobiDB-lite"/>
    </source>
</evidence>
<keyword evidence="4" id="KW-0539">Nucleus</keyword>
<accession>A0AA36HBA2</accession>
<dbReference type="InterPro" id="IPR003175">
    <property type="entry name" value="CDI_dom"/>
</dbReference>
<protein>
    <recommendedName>
        <fullName evidence="7">Cyclin-dependent kinase inhibitor domain-containing protein</fullName>
    </recommendedName>
</protein>
<dbReference type="PANTHER" id="PTHR10265">
    <property type="entry name" value="CYCLIN-DEPENDENT KINASE INHIBITOR 1"/>
    <property type="match status" value="1"/>
</dbReference>
<dbReference type="AlphaFoldDB" id="A0AA36HBA2"/>
<feature type="region of interest" description="Disordered" evidence="6">
    <location>
        <begin position="74"/>
        <end position="211"/>
    </location>
</feature>
<keyword evidence="3" id="KW-0649">Protein kinase inhibitor</keyword>
<evidence type="ECO:0000256" key="4">
    <source>
        <dbReference type="ARBA" id="ARBA00023242"/>
    </source>
</evidence>
<sequence>MENNSPGRNRRVKRCLFGKPDQQEVEKWLDETSKKQLKRSKDKWSYDFELDVPVKGDIEYEPVSIDQVPSIYKPHKIGKRRRREVSEFNPNIPSASSEEGTSEEGSDKSHRPFTRSCTKQSDNNSLQNRKSLKQAKLTNYLKVRKRRSADSRGSKDAVTPIKNMKSAAPSSPFRFVEPNAESEGVMDDDSPRSSSASPPKSPRKRAAPRAVHPLHTNLLDSYHYCEQLSFEVLSFARSAIPYYVRHGFMMRSRYNGT</sequence>
<evidence type="ECO:0000256" key="5">
    <source>
        <dbReference type="ARBA" id="ARBA00023306"/>
    </source>
</evidence>
<feature type="compositionally biased region" description="Basic residues" evidence="6">
    <location>
        <begin position="74"/>
        <end position="83"/>
    </location>
</feature>
<dbReference type="GO" id="GO:0004861">
    <property type="term" value="F:cyclin-dependent protein serine/threonine kinase inhibitor activity"/>
    <property type="evidence" value="ECO:0007669"/>
    <property type="project" value="InterPro"/>
</dbReference>
<comment type="subcellular location">
    <subcellularLocation>
        <location evidence="1">Nucleus</location>
    </subcellularLocation>
</comment>
<keyword evidence="9" id="KW-1185">Reference proteome</keyword>